<feature type="domain" description="Tyrosine specific protein phosphatases" evidence="3">
    <location>
        <begin position="256"/>
        <end position="325"/>
    </location>
</feature>
<dbReference type="SUPFAM" id="SSF52799">
    <property type="entry name" value="(Phosphotyrosine protein) phosphatases II"/>
    <property type="match status" value="1"/>
</dbReference>
<dbReference type="CDD" id="cd00047">
    <property type="entry name" value="PTPc"/>
    <property type="match status" value="1"/>
</dbReference>
<dbReference type="PANTHER" id="PTHR23219">
    <property type="entry name" value="TYROSINE-PROTEIN PHOSPHATASE C15H7.3-RELATED"/>
    <property type="match status" value="1"/>
</dbReference>
<feature type="compositionally biased region" description="Basic and acidic residues" evidence="1">
    <location>
        <begin position="27"/>
        <end position="42"/>
    </location>
</feature>
<evidence type="ECO:0000313" key="4">
    <source>
        <dbReference type="EMBL" id="CAI5442738.1"/>
    </source>
</evidence>
<evidence type="ECO:0000259" key="3">
    <source>
        <dbReference type="PROSITE" id="PS50056"/>
    </source>
</evidence>
<dbReference type="GO" id="GO:0004725">
    <property type="term" value="F:protein tyrosine phosphatase activity"/>
    <property type="evidence" value="ECO:0007669"/>
    <property type="project" value="InterPro"/>
</dbReference>
<dbReference type="OrthoDB" id="5870053at2759"/>
<dbReference type="Pfam" id="PF00102">
    <property type="entry name" value="Y_phosphatase"/>
    <property type="match status" value="1"/>
</dbReference>
<reference evidence="4" key="1">
    <citation type="submission" date="2022-11" db="EMBL/GenBank/DDBJ databases">
        <authorList>
            <person name="Kikuchi T."/>
        </authorList>
    </citation>
    <scope>NUCLEOTIDE SEQUENCE</scope>
    <source>
        <strain evidence="4">PS1010</strain>
    </source>
</reference>
<sequence length="386" mass="44884">MSSVNRRNRKDEKSEAVKAAQPKSRRRSAEKAQRTAEKTQRLQEESTIIIDWNKDFNMSVDKKMKEFVEKMYKIETETKLSTHFLNNLMNMASNNQKYTKYMETQQKNRNPDVFCLETTRVKLKGGTDGQDYIHANYITVEKAKKAYIATQHPMASTIEDFWNMVVNEEIELIVSLTNLVGPDFPSYFPTRRNSFTEYGSYQIICKNNRQTSLKYSPQVLTLEIVQEGCANGWSVILLKYPHWAKGSVPTSPKVVMTLMRMMSKVFKFAPIVIHCETGVNQSAVLIYTDLIYNLLLDNQTVDIDEIFQSIRKQRVSMLSQRIHFVYSIYVVLEFIKIRFIHNKTMPEVVKMIETMEKTLEPEFSKFISPEPSEPKYSSPGPSDLMY</sequence>
<feature type="region of interest" description="Disordered" evidence="1">
    <location>
        <begin position="365"/>
        <end position="386"/>
    </location>
</feature>
<dbReference type="InterPro" id="IPR000242">
    <property type="entry name" value="PTP_cat"/>
</dbReference>
<keyword evidence="5" id="KW-1185">Reference proteome</keyword>
<evidence type="ECO:0000256" key="1">
    <source>
        <dbReference type="SAM" id="MobiDB-lite"/>
    </source>
</evidence>
<comment type="caution">
    <text evidence="4">The sequence shown here is derived from an EMBL/GenBank/DDBJ whole genome shotgun (WGS) entry which is preliminary data.</text>
</comment>
<dbReference type="PRINTS" id="PR00700">
    <property type="entry name" value="PRTYPHPHTASE"/>
</dbReference>
<feature type="region of interest" description="Disordered" evidence="1">
    <location>
        <begin position="1"/>
        <end position="42"/>
    </location>
</feature>
<feature type="compositionally biased region" description="Low complexity" evidence="1">
    <location>
        <begin position="368"/>
        <end position="386"/>
    </location>
</feature>
<dbReference type="PROSITE" id="PS50055">
    <property type="entry name" value="TYR_PHOSPHATASE_PTP"/>
    <property type="match status" value="1"/>
</dbReference>
<dbReference type="AlphaFoldDB" id="A0A9P1IDQ1"/>
<dbReference type="PANTHER" id="PTHR23219:SF13">
    <property type="entry name" value="TYROSINE-PROTEIN PHOSPHATASE DOMAIN-CONTAINING PROTEIN"/>
    <property type="match status" value="1"/>
</dbReference>
<dbReference type="InterPro" id="IPR000387">
    <property type="entry name" value="Tyr_Pase_dom"/>
</dbReference>
<dbReference type="Gene3D" id="3.90.190.10">
    <property type="entry name" value="Protein tyrosine phosphatase superfamily"/>
    <property type="match status" value="1"/>
</dbReference>
<gene>
    <name evidence="4" type="ORF">CAMP_LOCUS5375</name>
</gene>
<evidence type="ECO:0000259" key="2">
    <source>
        <dbReference type="PROSITE" id="PS50055"/>
    </source>
</evidence>
<evidence type="ECO:0000313" key="5">
    <source>
        <dbReference type="Proteomes" id="UP001152747"/>
    </source>
</evidence>
<protein>
    <recommendedName>
        <fullName evidence="6">Tyrosine-protein phosphatase domain-containing protein</fullName>
    </recommendedName>
</protein>
<dbReference type="EMBL" id="CANHGI010000002">
    <property type="protein sequence ID" value="CAI5442738.1"/>
    <property type="molecule type" value="Genomic_DNA"/>
</dbReference>
<dbReference type="InterPro" id="IPR029021">
    <property type="entry name" value="Prot-tyrosine_phosphatase-like"/>
</dbReference>
<organism evidence="4 5">
    <name type="scientific">Caenorhabditis angaria</name>
    <dbReference type="NCBI Taxonomy" id="860376"/>
    <lineage>
        <taxon>Eukaryota</taxon>
        <taxon>Metazoa</taxon>
        <taxon>Ecdysozoa</taxon>
        <taxon>Nematoda</taxon>
        <taxon>Chromadorea</taxon>
        <taxon>Rhabditida</taxon>
        <taxon>Rhabditina</taxon>
        <taxon>Rhabditomorpha</taxon>
        <taxon>Rhabditoidea</taxon>
        <taxon>Rhabditidae</taxon>
        <taxon>Peloderinae</taxon>
        <taxon>Caenorhabditis</taxon>
    </lineage>
</organism>
<dbReference type="SMART" id="SM00194">
    <property type="entry name" value="PTPc"/>
    <property type="match status" value="1"/>
</dbReference>
<proteinExistence type="predicted"/>
<dbReference type="Proteomes" id="UP001152747">
    <property type="component" value="Unassembled WGS sequence"/>
</dbReference>
<evidence type="ECO:0008006" key="6">
    <source>
        <dbReference type="Google" id="ProtNLM"/>
    </source>
</evidence>
<dbReference type="InterPro" id="IPR003595">
    <property type="entry name" value="Tyr_Pase_cat"/>
</dbReference>
<dbReference type="SMART" id="SM00404">
    <property type="entry name" value="PTPc_motif"/>
    <property type="match status" value="1"/>
</dbReference>
<name>A0A9P1IDQ1_9PELO</name>
<feature type="domain" description="Tyrosine-protein phosphatase" evidence="2">
    <location>
        <begin position="103"/>
        <end position="334"/>
    </location>
</feature>
<accession>A0A9P1IDQ1</accession>
<dbReference type="PROSITE" id="PS50056">
    <property type="entry name" value="TYR_PHOSPHATASE_2"/>
    <property type="match status" value="1"/>
</dbReference>